<dbReference type="InterPro" id="IPR052345">
    <property type="entry name" value="Rad_response_metalloprotease"/>
</dbReference>
<evidence type="ECO:0000313" key="5">
    <source>
        <dbReference type="Proteomes" id="UP001236369"/>
    </source>
</evidence>
<name>A0ABU0HT41_9HYPH</name>
<organism evidence="4 5">
    <name type="scientific">Methylobacterium persicinum</name>
    <dbReference type="NCBI Taxonomy" id="374426"/>
    <lineage>
        <taxon>Bacteria</taxon>
        <taxon>Pseudomonadati</taxon>
        <taxon>Pseudomonadota</taxon>
        <taxon>Alphaproteobacteria</taxon>
        <taxon>Hyphomicrobiales</taxon>
        <taxon>Methylobacteriaceae</taxon>
        <taxon>Methylobacterium</taxon>
    </lineage>
</organism>
<gene>
    <name evidence="4" type="ORF">QO016_005005</name>
</gene>
<reference evidence="4 5" key="1">
    <citation type="submission" date="2023-07" db="EMBL/GenBank/DDBJ databases">
        <title>Genomic Encyclopedia of Type Strains, Phase IV (KMG-IV): sequencing the most valuable type-strain genomes for metagenomic binning, comparative biology and taxonomic classification.</title>
        <authorList>
            <person name="Goeker M."/>
        </authorList>
    </citation>
    <scope>NUCLEOTIDE SEQUENCE [LARGE SCALE GENOMIC DNA]</scope>
    <source>
        <strain evidence="4 5">DSM 19562</strain>
    </source>
</reference>
<evidence type="ECO:0000256" key="2">
    <source>
        <dbReference type="SAM" id="MobiDB-lite"/>
    </source>
</evidence>
<dbReference type="SUPFAM" id="SSF47413">
    <property type="entry name" value="lambda repressor-like DNA-binding domains"/>
    <property type="match status" value="1"/>
</dbReference>
<sequence>MSALARLMSINPSTVSRWEDGSSAPDTDALLRLAEQFSVRPEYFLRPFLDDGRPVFLRSLSSTLVRDLDYQRAQMRWLQEISSVVEHYVDFPSVDIPDVLAGASYRQLREEDLERIALDLRRHWRLGEGPCTDVVGLMERVGFVLGSIEMGTAKLDGLCSWSPIDGRPHVLLATDKMSFARRQMDAAHEMAHGILHRNVAPEELKHNLKFIETQAFRLASAFLLPSTTYPIEVRSPSLAGLVSLKERWRVSVKAQIKRLSDLEIIPGDFAAHLYKLYSAKGWSREEPLDRQWNPVEPRLLSDALHLIVEDGGRTKSDLLALEFTMSAGDIENLAGLPNGWFSRERADVVRLKPSETSGEARSEMGGSVLPFPWKSR</sequence>
<dbReference type="PANTHER" id="PTHR43236:SF1">
    <property type="entry name" value="BLL7220 PROTEIN"/>
    <property type="match status" value="1"/>
</dbReference>
<protein>
    <submittedName>
        <fullName evidence="4">Zn-dependent peptidase ImmA (M78 family)/transcriptional regulator with XRE-family HTH domain</fullName>
    </submittedName>
</protein>
<evidence type="ECO:0000313" key="4">
    <source>
        <dbReference type="EMBL" id="MDQ0445476.1"/>
    </source>
</evidence>
<comment type="caution">
    <text evidence="4">The sequence shown here is derived from an EMBL/GenBank/DDBJ whole genome shotgun (WGS) entry which is preliminary data.</text>
</comment>
<dbReference type="Pfam" id="PF06114">
    <property type="entry name" value="Peptidase_M78"/>
    <property type="match status" value="1"/>
</dbReference>
<evidence type="ECO:0000256" key="1">
    <source>
        <dbReference type="ARBA" id="ARBA00007227"/>
    </source>
</evidence>
<keyword evidence="5" id="KW-1185">Reference proteome</keyword>
<dbReference type="PROSITE" id="PS50943">
    <property type="entry name" value="HTH_CROC1"/>
    <property type="match status" value="1"/>
</dbReference>
<dbReference type="Pfam" id="PF01381">
    <property type="entry name" value="HTH_3"/>
    <property type="match status" value="1"/>
</dbReference>
<dbReference type="Proteomes" id="UP001236369">
    <property type="component" value="Unassembled WGS sequence"/>
</dbReference>
<dbReference type="InterPro" id="IPR010359">
    <property type="entry name" value="IrrE_HExxH"/>
</dbReference>
<feature type="region of interest" description="Disordered" evidence="2">
    <location>
        <begin position="353"/>
        <end position="376"/>
    </location>
</feature>
<dbReference type="PANTHER" id="PTHR43236">
    <property type="entry name" value="ANTITOXIN HIGA1"/>
    <property type="match status" value="1"/>
</dbReference>
<dbReference type="Gene3D" id="1.10.260.40">
    <property type="entry name" value="lambda repressor-like DNA-binding domains"/>
    <property type="match status" value="1"/>
</dbReference>
<comment type="similarity">
    <text evidence="1">Belongs to the short-chain fatty acyl-CoA assimilation regulator (ScfR) family.</text>
</comment>
<proteinExistence type="inferred from homology"/>
<accession>A0ABU0HT41</accession>
<dbReference type="InterPro" id="IPR010982">
    <property type="entry name" value="Lambda_DNA-bd_dom_sf"/>
</dbReference>
<dbReference type="CDD" id="cd00093">
    <property type="entry name" value="HTH_XRE"/>
    <property type="match status" value="1"/>
</dbReference>
<feature type="compositionally biased region" description="Basic and acidic residues" evidence="2">
    <location>
        <begin position="353"/>
        <end position="362"/>
    </location>
</feature>
<dbReference type="InterPro" id="IPR001387">
    <property type="entry name" value="Cro/C1-type_HTH"/>
</dbReference>
<dbReference type="EMBL" id="JAUSVV010000038">
    <property type="protein sequence ID" value="MDQ0445476.1"/>
    <property type="molecule type" value="Genomic_DNA"/>
</dbReference>
<feature type="domain" description="HTH cro/C1-type" evidence="3">
    <location>
        <begin position="1"/>
        <end position="44"/>
    </location>
</feature>
<evidence type="ECO:0000259" key="3">
    <source>
        <dbReference type="PROSITE" id="PS50943"/>
    </source>
</evidence>